<reference evidence="2 3" key="1">
    <citation type="journal article" date="2020" name="ISME J.">
        <title>Comparative genomics reveals insights into cyanobacterial evolution and habitat adaptation.</title>
        <authorList>
            <person name="Chen M.Y."/>
            <person name="Teng W.K."/>
            <person name="Zhao L."/>
            <person name="Hu C.X."/>
            <person name="Zhou Y.K."/>
            <person name="Han B.P."/>
            <person name="Song L.R."/>
            <person name="Shu W.S."/>
        </authorList>
    </citation>
    <scope>NUCLEOTIDE SEQUENCE [LARGE SCALE GENOMIC DNA]</scope>
    <source>
        <strain evidence="2 3">FACHB-723</strain>
    </source>
</reference>
<accession>A0ABR7ZZ68</accession>
<evidence type="ECO:0008006" key="4">
    <source>
        <dbReference type="Google" id="ProtNLM"/>
    </source>
</evidence>
<name>A0ABR7ZZ68_9CYAN</name>
<keyword evidence="3" id="KW-1185">Reference proteome</keyword>
<dbReference type="RefSeq" id="WP_190403563.1">
    <property type="nucleotide sequence ID" value="NZ_JACJQB010000021.1"/>
</dbReference>
<gene>
    <name evidence="2" type="ORF">H6F41_11240</name>
</gene>
<evidence type="ECO:0000256" key="1">
    <source>
        <dbReference type="SAM" id="SignalP"/>
    </source>
</evidence>
<feature type="signal peptide" evidence="1">
    <location>
        <begin position="1"/>
        <end position="28"/>
    </location>
</feature>
<evidence type="ECO:0000313" key="2">
    <source>
        <dbReference type="EMBL" id="MBD2188713.1"/>
    </source>
</evidence>
<dbReference type="Proteomes" id="UP000642094">
    <property type="component" value="Unassembled WGS sequence"/>
</dbReference>
<sequence>MKSFILPILAATSVLSTLSLIIPSSASAGAIRDRQINQQVRIYNGVQQGTISQQEYKKLELREAKIAAQRRVYLKDGDLSGKEAVRLTAAQNRTSRAIYRDRHD</sequence>
<proteinExistence type="predicted"/>
<protein>
    <recommendedName>
        <fullName evidence="4">SHOCT domain-containing protein</fullName>
    </recommendedName>
</protein>
<organism evidence="2 3">
    <name type="scientific">Pseudanabaena mucicola FACHB-723</name>
    <dbReference type="NCBI Taxonomy" id="2692860"/>
    <lineage>
        <taxon>Bacteria</taxon>
        <taxon>Bacillati</taxon>
        <taxon>Cyanobacteriota</taxon>
        <taxon>Cyanophyceae</taxon>
        <taxon>Pseudanabaenales</taxon>
        <taxon>Pseudanabaenaceae</taxon>
        <taxon>Pseudanabaena</taxon>
    </lineage>
</organism>
<keyword evidence="1" id="KW-0732">Signal</keyword>
<feature type="chain" id="PRO_5045166143" description="SHOCT domain-containing protein" evidence="1">
    <location>
        <begin position="29"/>
        <end position="104"/>
    </location>
</feature>
<evidence type="ECO:0000313" key="3">
    <source>
        <dbReference type="Proteomes" id="UP000642094"/>
    </source>
</evidence>
<comment type="caution">
    <text evidence="2">The sequence shown here is derived from an EMBL/GenBank/DDBJ whole genome shotgun (WGS) entry which is preliminary data.</text>
</comment>
<dbReference type="EMBL" id="JACJQB010000021">
    <property type="protein sequence ID" value="MBD2188713.1"/>
    <property type="molecule type" value="Genomic_DNA"/>
</dbReference>